<reference evidence="1" key="1">
    <citation type="journal article" date="2019" name="bioRxiv">
        <title>The Genome of the Zebra Mussel, Dreissena polymorpha: A Resource for Invasive Species Research.</title>
        <authorList>
            <person name="McCartney M.A."/>
            <person name="Auch B."/>
            <person name="Kono T."/>
            <person name="Mallez S."/>
            <person name="Zhang Y."/>
            <person name="Obille A."/>
            <person name="Becker A."/>
            <person name="Abrahante J.E."/>
            <person name="Garbe J."/>
            <person name="Badalamenti J.P."/>
            <person name="Herman A."/>
            <person name="Mangelson H."/>
            <person name="Liachko I."/>
            <person name="Sullivan S."/>
            <person name="Sone E.D."/>
            <person name="Koren S."/>
            <person name="Silverstein K.A.T."/>
            <person name="Beckman K.B."/>
            <person name="Gohl D.M."/>
        </authorList>
    </citation>
    <scope>NUCLEOTIDE SEQUENCE</scope>
    <source>
        <strain evidence="1">Duluth1</strain>
        <tissue evidence="1">Whole animal</tissue>
    </source>
</reference>
<accession>A0A9D4FIF3</accession>
<proteinExistence type="predicted"/>
<sequence>MLSGLAESPFFNCLMALPISSFVGMWLEWQIACSWRIPGEFAGAGMLSNSWKCSTHLFFCPSSSAITSPFLSPTVSLAWQTFLPIFW</sequence>
<evidence type="ECO:0000313" key="1">
    <source>
        <dbReference type="EMBL" id="KAH3797100.1"/>
    </source>
</evidence>
<dbReference type="AlphaFoldDB" id="A0A9D4FIF3"/>
<comment type="caution">
    <text evidence="1">The sequence shown here is derived from an EMBL/GenBank/DDBJ whole genome shotgun (WGS) entry which is preliminary data.</text>
</comment>
<organism evidence="1 2">
    <name type="scientific">Dreissena polymorpha</name>
    <name type="common">Zebra mussel</name>
    <name type="synonym">Mytilus polymorpha</name>
    <dbReference type="NCBI Taxonomy" id="45954"/>
    <lineage>
        <taxon>Eukaryota</taxon>
        <taxon>Metazoa</taxon>
        <taxon>Spiralia</taxon>
        <taxon>Lophotrochozoa</taxon>
        <taxon>Mollusca</taxon>
        <taxon>Bivalvia</taxon>
        <taxon>Autobranchia</taxon>
        <taxon>Heteroconchia</taxon>
        <taxon>Euheterodonta</taxon>
        <taxon>Imparidentia</taxon>
        <taxon>Neoheterodontei</taxon>
        <taxon>Myida</taxon>
        <taxon>Dreissenoidea</taxon>
        <taxon>Dreissenidae</taxon>
        <taxon>Dreissena</taxon>
    </lineage>
</organism>
<evidence type="ECO:0000313" key="2">
    <source>
        <dbReference type="Proteomes" id="UP000828390"/>
    </source>
</evidence>
<protein>
    <submittedName>
        <fullName evidence="1">Uncharacterized protein</fullName>
    </submittedName>
</protein>
<keyword evidence="2" id="KW-1185">Reference proteome</keyword>
<gene>
    <name evidence="1" type="ORF">DPMN_150675</name>
</gene>
<dbReference type="EMBL" id="JAIWYP010000007">
    <property type="protein sequence ID" value="KAH3797100.1"/>
    <property type="molecule type" value="Genomic_DNA"/>
</dbReference>
<name>A0A9D4FIF3_DREPO</name>
<reference evidence="1" key="2">
    <citation type="submission" date="2020-11" db="EMBL/GenBank/DDBJ databases">
        <authorList>
            <person name="McCartney M.A."/>
            <person name="Auch B."/>
            <person name="Kono T."/>
            <person name="Mallez S."/>
            <person name="Becker A."/>
            <person name="Gohl D.M."/>
            <person name="Silverstein K.A.T."/>
            <person name="Koren S."/>
            <person name="Bechman K.B."/>
            <person name="Herman A."/>
            <person name="Abrahante J.E."/>
            <person name="Garbe J."/>
        </authorList>
    </citation>
    <scope>NUCLEOTIDE SEQUENCE</scope>
    <source>
        <strain evidence="1">Duluth1</strain>
        <tissue evidence="1">Whole animal</tissue>
    </source>
</reference>
<dbReference type="Proteomes" id="UP000828390">
    <property type="component" value="Unassembled WGS sequence"/>
</dbReference>